<evidence type="ECO:0000313" key="2">
    <source>
        <dbReference type="WBParaSite" id="PS1159_v2.g4099.t1"/>
    </source>
</evidence>
<protein>
    <submittedName>
        <fullName evidence="2">Endonuclease/exonuclease/phosphatase domain-containing protein</fullName>
    </submittedName>
</protein>
<evidence type="ECO:0000313" key="1">
    <source>
        <dbReference type="Proteomes" id="UP000887580"/>
    </source>
</evidence>
<dbReference type="WBParaSite" id="PS1159_v2.g4099.t1">
    <property type="protein sequence ID" value="PS1159_v2.g4099.t1"/>
    <property type="gene ID" value="PS1159_v2.g4099"/>
</dbReference>
<dbReference type="Proteomes" id="UP000887580">
    <property type="component" value="Unplaced"/>
</dbReference>
<reference evidence="2" key="1">
    <citation type="submission" date="2022-11" db="UniProtKB">
        <authorList>
            <consortium name="WormBaseParasite"/>
        </authorList>
    </citation>
    <scope>IDENTIFICATION</scope>
</reference>
<sequence>MPSNIKEEIQPKTETIKLNDGGNPLRILTFNIWLSGEKIENGIYKIAKHIKLLQPDIVALQEVQTFEIFQEILQKLGPEWSGVIPPLPYPDNAILTPHICLALNNCKSI</sequence>
<accession>A0AC35GD57</accession>
<proteinExistence type="predicted"/>
<name>A0AC35GD57_9BILA</name>
<organism evidence="1 2">
    <name type="scientific">Panagrolaimus sp. PS1159</name>
    <dbReference type="NCBI Taxonomy" id="55785"/>
    <lineage>
        <taxon>Eukaryota</taxon>
        <taxon>Metazoa</taxon>
        <taxon>Ecdysozoa</taxon>
        <taxon>Nematoda</taxon>
        <taxon>Chromadorea</taxon>
        <taxon>Rhabditida</taxon>
        <taxon>Tylenchina</taxon>
        <taxon>Panagrolaimomorpha</taxon>
        <taxon>Panagrolaimoidea</taxon>
        <taxon>Panagrolaimidae</taxon>
        <taxon>Panagrolaimus</taxon>
    </lineage>
</organism>